<accession>A0A1S3J5N5</accession>
<evidence type="ECO:0000256" key="2">
    <source>
        <dbReference type="ARBA" id="ARBA00023157"/>
    </source>
</evidence>
<dbReference type="InParanoid" id="A0A1S3J5N5"/>
<dbReference type="Proteomes" id="UP000085678">
    <property type="component" value="Unplaced"/>
</dbReference>
<proteinExistence type="predicted"/>
<dbReference type="STRING" id="7574.A0A1S3J5N5"/>
<feature type="non-terminal residue" evidence="6">
    <location>
        <position position="258"/>
    </location>
</feature>
<protein>
    <submittedName>
        <fullName evidence="6">Blastula protease 10-like</fullName>
    </submittedName>
</protein>
<keyword evidence="2 3" id="KW-1015">Disulfide bond</keyword>
<dbReference type="SUPFAM" id="SSF49854">
    <property type="entry name" value="Spermadhesin, CUB domain"/>
    <property type="match status" value="2"/>
</dbReference>
<dbReference type="RefSeq" id="XP_013405705.1">
    <property type="nucleotide sequence ID" value="XM_013550251.1"/>
</dbReference>
<dbReference type="InterPro" id="IPR000859">
    <property type="entry name" value="CUB_dom"/>
</dbReference>
<dbReference type="SMART" id="SM00042">
    <property type="entry name" value="CUB"/>
    <property type="match status" value="2"/>
</dbReference>
<dbReference type="KEGG" id="lak:106170402"/>
<evidence type="ECO:0000256" key="1">
    <source>
        <dbReference type="ARBA" id="ARBA00022737"/>
    </source>
</evidence>
<dbReference type="Gene3D" id="2.60.120.290">
    <property type="entry name" value="Spermadhesin, CUB domain"/>
    <property type="match status" value="2"/>
</dbReference>
<name>A0A1S3J5N5_LINAN</name>
<feature type="domain" description="CUB" evidence="4">
    <location>
        <begin position="120"/>
        <end position="230"/>
    </location>
</feature>
<dbReference type="Pfam" id="PF00431">
    <property type="entry name" value="CUB"/>
    <property type="match status" value="2"/>
</dbReference>
<dbReference type="OrthoDB" id="6150193at2759"/>
<dbReference type="GeneID" id="106170402"/>
<feature type="disulfide bond" evidence="3">
    <location>
        <begin position="120"/>
        <end position="147"/>
    </location>
</feature>
<gene>
    <name evidence="6" type="primary">LOC106170402</name>
</gene>
<feature type="domain" description="CUB" evidence="4">
    <location>
        <begin position="1"/>
        <end position="89"/>
    </location>
</feature>
<dbReference type="CDD" id="cd00041">
    <property type="entry name" value="CUB"/>
    <property type="match status" value="2"/>
</dbReference>
<evidence type="ECO:0000256" key="3">
    <source>
        <dbReference type="PROSITE-ProRule" id="PRU00059"/>
    </source>
</evidence>
<sequence length="258" mass="28604">MGAAEPSSPSQREPLLLQGAKGIDITVLDFELEIHDVCRYDFVNIRGVKYCNNVKANTTMSFPGNTLVITFHSDRSVVKKGFKIKYKASFPVLTTLSSTEFMTTLIPTLSTAVRPERDICGQTIFNNATGMIRSPRHPLNYPTNIRCVYSIRTPGAIRYHLHFGEFSLESAWKCNGDYVKITSGVRSLGRICGTEAANKTYTYDTDSIELEFVSDGNVQRSGFSLRYNAEIDMTTVESGIEATTQYYINGSGLTAAEV</sequence>
<keyword evidence="5" id="KW-1185">Reference proteome</keyword>
<comment type="caution">
    <text evidence="3">Lacks conserved residue(s) required for the propagation of feature annotation.</text>
</comment>
<dbReference type="AlphaFoldDB" id="A0A1S3J5N5"/>
<evidence type="ECO:0000313" key="5">
    <source>
        <dbReference type="Proteomes" id="UP000085678"/>
    </source>
</evidence>
<evidence type="ECO:0000259" key="4">
    <source>
        <dbReference type="PROSITE" id="PS01180"/>
    </source>
</evidence>
<dbReference type="PROSITE" id="PS01180">
    <property type="entry name" value="CUB"/>
    <property type="match status" value="2"/>
</dbReference>
<evidence type="ECO:0000313" key="6">
    <source>
        <dbReference type="RefSeq" id="XP_013405705.1"/>
    </source>
</evidence>
<dbReference type="PANTHER" id="PTHR24251">
    <property type="entry name" value="OVOCHYMASE-RELATED"/>
    <property type="match status" value="1"/>
</dbReference>
<dbReference type="FunFam" id="2.60.120.290:FF:000005">
    <property type="entry name" value="Procollagen C-endopeptidase enhancer 1"/>
    <property type="match status" value="1"/>
</dbReference>
<dbReference type="InterPro" id="IPR035914">
    <property type="entry name" value="Sperma_CUB_dom_sf"/>
</dbReference>
<keyword evidence="1" id="KW-0677">Repeat</keyword>
<reference evidence="6" key="1">
    <citation type="submission" date="2025-08" db="UniProtKB">
        <authorList>
            <consortium name="RefSeq"/>
        </authorList>
    </citation>
    <scope>IDENTIFICATION</scope>
    <source>
        <tissue evidence="6">Gonads</tissue>
    </source>
</reference>
<organism evidence="5 6">
    <name type="scientific">Lingula anatina</name>
    <name type="common">Brachiopod</name>
    <name type="synonym">Lingula unguis</name>
    <dbReference type="NCBI Taxonomy" id="7574"/>
    <lineage>
        <taxon>Eukaryota</taxon>
        <taxon>Metazoa</taxon>
        <taxon>Spiralia</taxon>
        <taxon>Lophotrochozoa</taxon>
        <taxon>Brachiopoda</taxon>
        <taxon>Linguliformea</taxon>
        <taxon>Lingulata</taxon>
        <taxon>Lingulida</taxon>
        <taxon>Linguloidea</taxon>
        <taxon>Lingulidae</taxon>
        <taxon>Lingula</taxon>
    </lineage>
</organism>